<proteinExistence type="predicted"/>
<name>A0ABT1N5Q9_9GAMM</name>
<comment type="caution">
    <text evidence="1">The sequence shown here is derived from an EMBL/GenBank/DDBJ whole genome shotgun (WGS) entry which is preliminary data.</text>
</comment>
<dbReference type="SUPFAM" id="SSF56349">
    <property type="entry name" value="DNA breaking-rejoining enzymes"/>
    <property type="match status" value="1"/>
</dbReference>
<accession>A0ABT1N5Q9</accession>
<sequence>MTNVFVFKPKHELEHEQNLRDFIEFSLKLPPLNDKYDYESHYWEKVGNFTKFGANSRQRNPEELLDESVLPFAKAYMVYGGGGKAAIDTRFKAIRAIEAGFSRKKETGDSTRINITKLTAVDFNNAAEAAREALGAGAAYQAGRGLGNLHKFLVEKKIMTGFTWKNPINKPADKPVGDEADVARQNKMPDENAIMALAAITSRDTEQLSPRDINTTSTMAIMLSAPSRGSEPLYLLDSCIATDTLNAREAIKQGLSEDDAKELILAEMKKQKANKSSLKSTTIDESGEVVEEEEPNLDDVKIEWDTKITVKGLKWYSGKGYGHENKWLPTVVYEVVEKAVARLKEQSKEAREFAQMLEDSPNFPRHRLCPDVPEDQLLTMDEVALALGLDLSTYGDLSDRANRKQLQTSRNQLLKRKGIERKDFVVSLRDLNDIVRKGLPEGFPYIPFVKGDGVKVKWSQSLYAGFSNSLDWKKTTLFTELQIPTINTLNEDLAPTKKKNRTTGELASGVKSIFQRWGYGDLVITSHQLRHMLDTMAAVNGMDADMRAKWAMRSDPTHNKYYDHTTPEEYGADFIEDREAQIAANELAAKTQPESSKPQVIIATPRTIQELNTRASLSAHTTDFGMCLTSYMAEPCTKYRDCINCTEHVCIKGDDGKCERIRQRLKKEEKLLRKDEKAVEDGVQGAKQFYERRAKTVKRFDELLSTMENPDIPDGSLIKLKDIEDVTLLDRAMDANGKKRLPEIVNYQRLNNSQEVSVDELVGIESKVTEDAPVDDEDIFFDGIDELDEMYFAEDE</sequence>
<reference evidence="1 2" key="1">
    <citation type="submission" date="2022-07" db="EMBL/GenBank/DDBJ databases">
        <title>Photobacterium pectinilyticum sp. nov., a marine bacterium isolated from surface seawater of Qingdao offshore.</title>
        <authorList>
            <person name="Wang X."/>
        </authorList>
    </citation>
    <scope>NUCLEOTIDE SEQUENCE [LARGE SCALE GENOMIC DNA]</scope>
    <source>
        <strain evidence="1 2">ZSDE20</strain>
    </source>
</reference>
<dbReference type="RefSeq" id="WP_255044154.1">
    <property type="nucleotide sequence ID" value="NZ_JANEYT010000055.1"/>
</dbReference>
<gene>
    <name evidence="1" type="ORF">NHN17_18645</name>
</gene>
<evidence type="ECO:0000313" key="2">
    <source>
        <dbReference type="Proteomes" id="UP001524460"/>
    </source>
</evidence>
<protein>
    <submittedName>
        <fullName evidence="1">Integrase</fullName>
    </submittedName>
</protein>
<dbReference type="InterPro" id="IPR011010">
    <property type="entry name" value="DNA_brk_join_enz"/>
</dbReference>
<dbReference type="EMBL" id="JANEYT010000055">
    <property type="protein sequence ID" value="MCQ1060066.1"/>
    <property type="molecule type" value="Genomic_DNA"/>
</dbReference>
<evidence type="ECO:0000313" key="1">
    <source>
        <dbReference type="EMBL" id="MCQ1060066.1"/>
    </source>
</evidence>
<keyword evidence="2" id="KW-1185">Reference proteome</keyword>
<organism evidence="1 2">
    <name type="scientific">Photobacterium pectinilyticum</name>
    <dbReference type="NCBI Taxonomy" id="2906793"/>
    <lineage>
        <taxon>Bacteria</taxon>
        <taxon>Pseudomonadati</taxon>
        <taxon>Pseudomonadota</taxon>
        <taxon>Gammaproteobacteria</taxon>
        <taxon>Vibrionales</taxon>
        <taxon>Vibrionaceae</taxon>
        <taxon>Photobacterium</taxon>
    </lineage>
</organism>
<dbReference type="Proteomes" id="UP001524460">
    <property type="component" value="Unassembled WGS sequence"/>
</dbReference>